<evidence type="ECO:0000256" key="1">
    <source>
        <dbReference type="PROSITE-ProRule" id="PRU00339"/>
    </source>
</evidence>
<dbReference type="InterPro" id="IPR011717">
    <property type="entry name" value="TPR-4"/>
</dbReference>
<dbReference type="Gene3D" id="3.40.50.300">
    <property type="entry name" value="P-loop containing nucleotide triphosphate hydrolases"/>
    <property type="match status" value="1"/>
</dbReference>
<dbReference type="Pfam" id="PF13374">
    <property type="entry name" value="TPR_10"/>
    <property type="match status" value="1"/>
</dbReference>
<dbReference type="Proteomes" id="UP000214646">
    <property type="component" value="Unassembled WGS sequence"/>
</dbReference>
<name>A0A225D4Z5_9BACT</name>
<dbReference type="Pfam" id="PF13181">
    <property type="entry name" value="TPR_8"/>
    <property type="match status" value="1"/>
</dbReference>
<dbReference type="SUPFAM" id="SSF48452">
    <property type="entry name" value="TPR-like"/>
    <property type="match status" value="2"/>
</dbReference>
<dbReference type="PROSITE" id="PS50005">
    <property type="entry name" value="TPR"/>
    <property type="match status" value="4"/>
</dbReference>
<dbReference type="Pfam" id="PF13414">
    <property type="entry name" value="TPR_11"/>
    <property type="match status" value="1"/>
</dbReference>
<gene>
    <name evidence="2" type="ORF">FRUB_09556</name>
</gene>
<feature type="repeat" description="TPR" evidence="1">
    <location>
        <begin position="189"/>
        <end position="222"/>
    </location>
</feature>
<dbReference type="PANTHER" id="PTHR12558:SF13">
    <property type="entry name" value="CELL DIVISION CYCLE PROTEIN 27 HOMOLOG"/>
    <property type="match status" value="1"/>
</dbReference>
<evidence type="ECO:0000313" key="2">
    <source>
        <dbReference type="EMBL" id="OWK34714.1"/>
    </source>
</evidence>
<dbReference type="Pfam" id="PF13432">
    <property type="entry name" value="TPR_16"/>
    <property type="match status" value="3"/>
</dbReference>
<dbReference type="SUPFAM" id="SSF52540">
    <property type="entry name" value="P-loop containing nucleoside triphosphate hydrolases"/>
    <property type="match status" value="1"/>
</dbReference>
<sequence length="716" mass="79702">MQEAAAIYQLVLAREPNQPDALHLLGVVSHQQGDHTAAVNLIGKALSQRPSVAAYHCNLGEALRGLGRLAEAEASCRTALNLQPVYPEASHNLGVILFRQRRWSDAETNLRAALQSRPDFVPSLAALADTLREQGRISDALNNYQRALEIAPDRMEAHANLGLLLVNCGEFDRGLWHCRQAVELKADSVIARHNLGHVLLEYGRIDEALDELAEALNRDKNSVPLCVSIGQAWFELGDYRQAGSWFERAVTLDPSRTDARCHLAAIMVEAGNPEAGAEVYRQILADKPESVDAHAGLARVRLDQGDVDGAVAAHREAIRLRPMAAGLHAALGNTLSTAGDILGAVACFRTAIEYNPNSIPALSGLNTTLRGDALDDDINRSEALLAAPWMTDGRRASLRFGLAQAYDGRGDYARAAEHMVAANALQKKHREERDKGYSAGAHSRNVDRLIAAFTPEYFEQVRGWGRDTDRPVFVVGMPRSGTTLTEQILSSHPAVFGAGERPFVDLGFSILPQALQTQGPPADCLTYVTRAAIERIADWHLDKLRELDGGRARFVVDKMPDNYQLLGWIVTLFPRAKIIHCRRDVRDVALSCWLTHFSRIRWASDLIDLADRVNDYLRLAEHYHRVLPITVFELDYEQMVGDQEVTTRRLLDFVGLDWDPACLQFHKTERLVRTASVSQVRQPIYRRSVDRWKRYEAMLEPFLNRLRSQSSNGIDG</sequence>
<dbReference type="SMART" id="SM00028">
    <property type="entry name" value="TPR"/>
    <property type="match status" value="10"/>
</dbReference>
<reference evidence="3" key="1">
    <citation type="submission" date="2017-06" db="EMBL/GenBank/DDBJ databases">
        <title>Genome analysis of Fimbriiglobus ruber SP5, the first member of the order Planctomycetales with confirmed chitinolytic capability.</title>
        <authorList>
            <person name="Ravin N.V."/>
            <person name="Rakitin A.L."/>
            <person name="Ivanova A.A."/>
            <person name="Beletsky A.V."/>
            <person name="Kulichevskaya I.S."/>
            <person name="Mardanov A.V."/>
            <person name="Dedysh S.N."/>
        </authorList>
    </citation>
    <scope>NUCLEOTIDE SEQUENCE [LARGE SCALE GENOMIC DNA]</scope>
    <source>
        <strain evidence="3">SP5</strain>
    </source>
</reference>
<protein>
    <submittedName>
        <fullName evidence="2">TPR repeat protein</fullName>
    </submittedName>
</protein>
<keyword evidence="1" id="KW-0802">TPR repeat</keyword>
<dbReference type="AlphaFoldDB" id="A0A225D4Z5"/>
<proteinExistence type="predicted"/>
<dbReference type="InterPro" id="IPR011990">
    <property type="entry name" value="TPR-like_helical_dom_sf"/>
</dbReference>
<comment type="caution">
    <text evidence="2">The sequence shown here is derived from an EMBL/GenBank/DDBJ whole genome shotgun (WGS) entry which is preliminary data.</text>
</comment>
<evidence type="ECO:0000313" key="3">
    <source>
        <dbReference type="Proteomes" id="UP000214646"/>
    </source>
</evidence>
<accession>A0A225D4Z5</accession>
<dbReference type="GO" id="GO:0042802">
    <property type="term" value="F:identical protein binding"/>
    <property type="evidence" value="ECO:0007669"/>
    <property type="project" value="InterPro"/>
</dbReference>
<dbReference type="InterPro" id="IPR027417">
    <property type="entry name" value="P-loop_NTPase"/>
</dbReference>
<dbReference type="Pfam" id="PF13469">
    <property type="entry name" value="Sulfotransfer_3"/>
    <property type="match status" value="1"/>
</dbReference>
<keyword evidence="3" id="KW-1185">Reference proteome</keyword>
<dbReference type="InterPro" id="IPR019734">
    <property type="entry name" value="TPR_rpt"/>
</dbReference>
<organism evidence="2 3">
    <name type="scientific">Fimbriiglobus ruber</name>
    <dbReference type="NCBI Taxonomy" id="1908690"/>
    <lineage>
        <taxon>Bacteria</taxon>
        <taxon>Pseudomonadati</taxon>
        <taxon>Planctomycetota</taxon>
        <taxon>Planctomycetia</taxon>
        <taxon>Gemmatales</taxon>
        <taxon>Gemmataceae</taxon>
        <taxon>Fimbriiglobus</taxon>
    </lineage>
</organism>
<feature type="repeat" description="TPR" evidence="1">
    <location>
        <begin position="325"/>
        <end position="358"/>
    </location>
</feature>
<dbReference type="Gene3D" id="1.25.40.10">
    <property type="entry name" value="Tetratricopeptide repeat domain"/>
    <property type="match status" value="4"/>
</dbReference>
<dbReference type="EMBL" id="NIDE01000019">
    <property type="protein sequence ID" value="OWK34714.1"/>
    <property type="molecule type" value="Genomic_DNA"/>
</dbReference>
<feature type="repeat" description="TPR" evidence="1">
    <location>
        <begin position="223"/>
        <end position="256"/>
    </location>
</feature>
<dbReference type="Pfam" id="PF07721">
    <property type="entry name" value="TPR_4"/>
    <property type="match status" value="1"/>
</dbReference>
<dbReference type="PANTHER" id="PTHR12558">
    <property type="entry name" value="CELL DIVISION CYCLE 16,23,27"/>
    <property type="match status" value="1"/>
</dbReference>
<feature type="repeat" description="TPR" evidence="1">
    <location>
        <begin position="121"/>
        <end position="154"/>
    </location>
</feature>